<name>A0ACC1PLA0_9APHY</name>
<dbReference type="Proteomes" id="UP001144978">
    <property type="component" value="Unassembled WGS sequence"/>
</dbReference>
<keyword evidence="2" id="KW-1185">Reference proteome</keyword>
<protein>
    <submittedName>
        <fullName evidence="1">Uncharacterized protein</fullName>
    </submittedName>
</protein>
<sequence>MVVRCPRPLALRFDKRPTPPAVDPDFPNVKSDGGNNKGRGRARGPCPDCGTVHKEIFTFPRATGRYKGKEWQEIVRPVIEKWGGFVEAHISHLSWCSSH</sequence>
<comment type="caution">
    <text evidence="1">The sequence shown here is derived from an EMBL/GenBank/DDBJ whole genome shotgun (WGS) entry which is preliminary data.</text>
</comment>
<gene>
    <name evidence="1" type="ORF">NUW54_g7369</name>
</gene>
<reference evidence="1" key="1">
    <citation type="submission" date="2022-08" db="EMBL/GenBank/DDBJ databases">
        <title>Genome Sequence of Pycnoporus sanguineus.</title>
        <authorList>
            <person name="Buettner E."/>
        </authorList>
    </citation>
    <scope>NUCLEOTIDE SEQUENCE</scope>
    <source>
        <strain evidence="1">CG-C14</strain>
    </source>
</reference>
<organism evidence="1 2">
    <name type="scientific">Trametes sanguinea</name>
    <dbReference type="NCBI Taxonomy" id="158606"/>
    <lineage>
        <taxon>Eukaryota</taxon>
        <taxon>Fungi</taxon>
        <taxon>Dikarya</taxon>
        <taxon>Basidiomycota</taxon>
        <taxon>Agaricomycotina</taxon>
        <taxon>Agaricomycetes</taxon>
        <taxon>Polyporales</taxon>
        <taxon>Polyporaceae</taxon>
        <taxon>Trametes</taxon>
    </lineage>
</organism>
<accession>A0ACC1PLA0</accession>
<evidence type="ECO:0000313" key="2">
    <source>
        <dbReference type="Proteomes" id="UP001144978"/>
    </source>
</evidence>
<proteinExistence type="predicted"/>
<evidence type="ECO:0000313" key="1">
    <source>
        <dbReference type="EMBL" id="KAJ2995531.1"/>
    </source>
</evidence>
<dbReference type="EMBL" id="JANSHE010002106">
    <property type="protein sequence ID" value="KAJ2995531.1"/>
    <property type="molecule type" value="Genomic_DNA"/>
</dbReference>